<reference evidence="2" key="1">
    <citation type="submission" date="2022-11" db="UniProtKB">
        <authorList>
            <consortium name="WormBaseParasite"/>
        </authorList>
    </citation>
    <scope>IDENTIFICATION</scope>
</reference>
<protein>
    <submittedName>
        <fullName evidence="2">G protein-coupled receptor</fullName>
    </submittedName>
</protein>
<organism evidence="1 2">
    <name type="scientific">Panagrolaimus sp. PS1159</name>
    <dbReference type="NCBI Taxonomy" id="55785"/>
    <lineage>
        <taxon>Eukaryota</taxon>
        <taxon>Metazoa</taxon>
        <taxon>Ecdysozoa</taxon>
        <taxon>Nematoda</taxon>
        <taxon>Chromadorea</taxon>
        <taxon>Rhabditida</taxon>
        <taxon>Tylenchina</taxon>
        <taxon>Panagrolaimomorpha</taxon>
        <taxon>Panagrolaimoidea</taxon>
        <taxon>Panagrolaimidae</taxon>
        <taxon>Panagrolaimus</taxon>
    </lineage>
</organism>
<evidence type="ECO:0000313" key="1">
    <source>
        <dbReference type="Proteomes" id="UP000887580"/>
    </source>
</evidence>
<dbReference type="Proteomes" id="UP000887580">
    <property type="component" value="Unplaced"/>
</dbReference>
<accession>A0AC35GU13</accession>
<name>A0AC35GU13_9BILA</name>
<proteinExistence type="predicted"/>
<dbReference type="WBParaSite" id="PS1159_v2.g8709.t1">
    <property type="protein sequence ID" value="PS1159_v2.g8709.t1"/>
    <property type="gene ID" value="PS1159_v2.g8709"/>
</dbReference>
<evidence type="ECO:0000313" key="2">
    <source>
        <dbReference type="WBParaSite" id="PS1159_v2.g8709.t1"/>
    </source>
</evidence>
<sequence>MPCFSLITLAIIFLYVFALPPADANLQGGMLLLALMPLQYIVVFNPLITLLSIKNYRNAIFCRSNMDSPAGTQAVITVFGTSSTFIPSK</sequence>